<organism evidence="1 2">
    <name type="scientific">Tanacetum coccineum</name>
    <dbReference type="NCBI Taxonomy" id="301880"/>
    <lineage>
        <taxon>Eukaryota</taxon>
        <taxon>Viridiplantae</taxon>
        <taxon>Streptophyta</taxon>
        <taxon>Embryophyta</taxon>
        <taxon>Tracheophyta</taxon>
        <taxon>Spermatophyta</taxon>
        <taxon>Magnoliopsida</taxon>
        <taxon>eudicotyledons</taxon>
        <taxon>Gunneridae</taxon>
        <taxon>Pentapetalae</taxon>
        <taxon>asterids</taxon>
        <taxon>campanulids</taxon>
        <taxon>Asterales</taxon>
        <taxon>Asteraceae</taxon>
        <taxon>Asteroideae</taxon>
        <taxon>Anthemideae</taxon>
        <taxon>Anthemidinae</taxon>
        <taxon>Tanacetum</taxon>
    </lineage>
</organism>
<dbReference type="EMBL" id="BQNB010019148">
    <property type="protein sequence ID" value="GJT82226.1"/>
    <property type="molecule type" value="Genomic_DNA"/>
</dbReference>
<proteinExistence type="predicted"/>
<keyword evidence="2" id="KW-1185">Reference proteome</keyword>
<reference evidence="1" key="1">
    <citation type="journal article" date="2022" name="Int. J. Mol. Sci.">
        <title>Draft Genome of Tanacetum Coccineum: Genomic Comparison of Closely Related Tanacetum-Family Plants.</title>
        <authorList>
            <person name="Yamashiro T."/>
            <person name="Shiraishi A."/>
            <person name="Nakayama K."/>
            <person name="Satake H."/>
        </authorList>
    </citation>
    <scope>NUCLEOTIDE SEQUENCE</scope>
</reference>
<gene>
    <name evidence="1" type="ORF">Tco_1056568</name>
</gene>
<evidence type="ECO:0000313" key="1">
    <source>
        <dbReference type="EMBL" id="GJT82226.1"/>
    </source>
</evidence>
<protein>
    <recommendedName>
        <fullName evidence="3">Reverse transcriptase domain-containing protein</fullName>
    </recommendedName>
</protein>
<accession>A0ABQ5H3Z6</accession>
<evidence type="ECO:0008006" key="3">
    <source>
        <dbReference type="Google" id="ProtNLM"/>
    </source>
</evidence>
<sequence>MNFQQVFGETFTEALERFNDLLRKCPHHGFSLLHQIYFFYNGLCQSDQDSLNTAAGGNLMTRNTQDTLTIIENKSRVRTCGNKPHVSSSGGTSTQIDAITALTKQIKALEYHFASMRETYDQNKKAPVQLMQHQMDQMADFQERPLGELPSSTRTNPLAELKVVTSTDGLTLDGSFLPHSNFLVYQEKEQEPETITEVVEIASSKSTPLVPPPETPPLFAPKPKENIEPNPHEPLIPYPSRLKEEKFQALENLTGRVNHFVYRTDIIDSLYDKFPIENNSLSGNPTLSPDPVVESLSYSLTPSGEIDLLLEETDTFLSLDDSIPPGGIGIIITVRIKLPKEIILPIKKEKILNNEIPRDLPPKELKDDEPSTTKSLIETPLEIDNETYDSEGDIFFLENLLKDEPSKADKSKIYTLKGEPPNTFLMEDEEIKLNPLKDSDDSIPIPRVSVTPLDSLDSILDLYDTSYTNPSELDFKYSLNYDNLIFNIQNEHCDEPETESIMDEVHSTIQIPPLFVKLTSDKSMQDIIIHQIRHGMVNSFRLSFYLDLLFPEDNFGSLSSDSFELGDQNVVFDPGIFFINGVFSFIRKTPHLLSDNFLIDKCHILREISLMTDYSVSFHHKDNEIREESS</sequence>
<name>A0ABQ5H3Z6_9ASTR</name>
<dbReference type="Proteomes" id="UP001151760">
    <property type="component" value="Unassembled WGS sequence"/>
</dbReference>
<evidence type="ECO:0000313" key="2">
    <source>
        <dbReference type="Proteomes" id="UP001151760"/>
    </source>
</evidence>
<comment type="caution">
    <text evidence="1">The sequence shown here is derived from an EMBL/GenBank/DDBJ whole genome shotgun (WGS) entry which is preliminary data.</text>
</comment>
<reference evidence="1" key="2">
    <citation type="submission" date="2022-01" db="EMBL/GenBank/DDBJ databases">
        <authorList>
            <person name="Yamashiro T."/>
            <person name="Shiraishi A."/>
            <person name="Satake H."/>
            <person name="Nakayama K."/>
        </authorList>
    </citation>
    <scope>NUCLEOTIDE SEQUENCE</scope>
</reference>